<dbReference type="InterPro" id="IPR011009">
    <property type="entry name" value="Kinase-like_dom_sf"/>
</dbReference>
<dbReference type="PANTHER" id="PTHR24351">
    <property type="entry name" value="RIBOSOMAL PROTEIN S6 KINASE"/>
    <property type="match status" value="1"/>
</dbReference>
<feature type="domain" description="Protein kinase" evidence="7">
    <location>
        <begin position="113"/>
        <end position="377"/>
    </location>
</feature>
<evidence type="ECO:0000256" key="4">
    <source>
        <dbReference type="ARBA" id="ARBA00022777"/>
    </source>
</evidence>
<dbReference type="InterPro" id="IPR017441">
    <property type="entry name" value="Protein_kinase_ATP_BS"/>
</dbReference>
<keyword evidence="1" id="KW-0723">Serine/threonine-protein kinase</keyword>
<evidence type="ECO:0000256" key="2">
    <source>
        <dbReference type="ARBA" id="ARBA00022679"/>
    </source>
</evidence>
<dbReference type="AlphaFoldDB" id="A0A5B0PS33"/>
<evidence type="ECO:0000256" key="6">
    <source>
        <dbReference type="PROSITE-ProRule" id="PRU10141"/>
    </source>
</evidence>
<dbReference type="EMBL" id="VDEP01000337">
    <property type="protein sequence ID" value="KAA1102759.1"/>
    <property type="molecule type" value="Genomic_DNA"/>
</dbReference>
<evidence type="ECO:0000313" key="10">
    <source>
        <dbReference type="Proteomes" id="UP000325313"/>
    </source>
</evidence>
<keyword evidence="2" id="KW-0808">Transferase</keyword>
<name>A0A5B0PS33_PUCGR</name>
<keyword evidence="5 6" id="KW-0067">ATP-binding</keyword>
<dbReference type="PROSITE" id="PS51285">
    <property type="entry name" value="AGC_KINASE_CTER"/>
    <property type="match status" value="1"/>
</dbReference>
<evidence type="ECO:0000259" key="7">
    <source>
        <dbReference type="PROSITE" id="PS50011"/>
    </source>
</evidence>
<sequence length="464" mass="52765">MAHLWVSRRPHFPVFAYQQASYQTPQHSPRSIINRSPLLSTPLHSNMNPDIPRGLFPQEPNRLFKPSSTVTEPLMPTESAVSFRIGSSDPNDTDYVRPTSPIQHPDYPNLSEYHLSRVLGTGSFGNVYLACRRSDRHSCAMKVMTKKDCAFSSVAGALKSEAKILASLDHPFVIRIESAFQNQDHLFLGLQVATNGTFHDYLEAYAPMDPAKAKFYICQLIMALDYIHEKNIVHGDVNPNNIFVSESGYLKLGDFGLARDTTRDELPNSCFGTVHFMAPEMIRGEDFGPSIDWWALGVIMYLSVFACYPFDVASDRSDQRFHRDNNRKLKLLICTGQVELPFEIDYNATELLKALLSNSAESRNFSMVHLINGNIYLQEGVNWKNLLNRVYISPFPPPRPPVDPNHHDETVDYSITYLDRQPLATEHYGGFFNDFYYVRTPWQVQKEGQRRMLIPSSSDAETKA</sequence>
<feature type="domain" description="AGC-kinase C-terminal" evidence="8">
    <location>
        <begin position="379"/>
        <end position="447"/>
    </location>
</feature>
<organism evidence="9 10">
    <name type="scientific">Puccinia graminis f. sp. tritici</name>
    <dbReference type="NCBI Taxonomy" id="56615"/>
    <lineage>
        <taxon>Eukaryota</taxon>
        <taxon>Fungi</taxon>
        <taxon>Dikarya</taxon>
        <taxon>Basidiomycota</taxon>
        <taxon>Pucciniomycotina</taxon>
        <taxon>Pucciniomycetes</taxon>
        <taxon>Pucciniales</taxon>
        <taxon>Pucciniaceae</taxon>
        <taxon>Puccinia</taxon>
    </lineage>
</organism>
<dbReference type="Gene3D" id="1.10.510.10">
    <property type="entry name" value="Transferase(Phosphotransferase) domain 1"/>
    <property type="match status" value="1"/>
</dbReference>
<evidence type="ECO:0000256" key="1">
    <source>
        <dbReference type="ARBA" id="ARBA00022527"/>
    </source>
</evidence>
<reference evidence="9 10" key="1">
    <citation type="submission" date="2019-05" db="EMBL/GenBank/DDBJ databases">
        <title>Emergence of the Ug99 lineage of the wheat stem rust pathogen through somatic hybridization.</title>
        <authorList>
            <person name="Li F."/>
            <person name="Upadhyaya N.M."/>
            <person name="Sperschneider J."/>
            <person name="Matny O."/>
            <person name="Nguyen-Phuc H."/>
            <person name="Mago R."/>
            <person name="Raley C."/>
            <person name="Miller M.E."/>
            <person name="Silverstein K.A.T."/>
            <person name="Henningsen E."/>
            <person name="Hirsch C.D."/>
            <person name="Visser B."/>
            <person name="Pretorius Z.A."/>
            <person name="Steffenson B.J."/>
            <person name="Schwessinger B."/>
            <person name="Dodds P.N."/>
            <person name="Figueroa M."/>
        </authorList>
    </citation>
    <scope>NUCLEOTIDE SEQUENCE [LARGE SCALE GENOMIC DNA]</scope>
    <source>
        <strain evidence="9 10">Ug99</strain>
    </source>
</reference>
<feature type="binding site" evidence="6">
    <location>
        <position position="142"/>
    </location>
    <ligand>
        <name>ATP</name>
        <dbReference type="ChEBI" id="CHEBI:30616"/>
    </ligand>
</feature>
<dbReference type="Gene3D" id="3.30.200.20">
    <property type="entry name" value="Phosphorylase Kinase, domain 1"/>
    <property type="match status" value="1"/>
</dbReference>
<comment type="caution">
    <text evidence="9">The sequence shown here is derived from an EMBL/GenBank/DDBJ whole genome shotgun (WGS) entry which is preliminary data.</text>
</comment>
<evidence type="ECO:0000259" key="8">
    <source>
        <dbReference type="PROSITE" id="PS51285"/>
    </source>
</evidence>
<evidence type="ECO:0000256" key="5">
    <source>
        <dbReference type="ARBA" id="ARBA00022840"/>
    </source>
</evidence>
<dbReference type="InterPro" id="IPR000719">
    <property type="entry name" value="Prot_kinase_dom"/>
</dbReference>
<protein>
    <recommendedName>
        <fullName evidence="11">Protein kinase domain-containing protein</fullName>
    </recommendedName>
</protein>
<dbReference type="Pfam" id="PF00069">
    <property type="entry name" value="Pkinase"/>
    <property type="match status" value="1"/>
</dbReference>
<keyword evidence="3 6" id="KW-0547">Nucleotide-binding</keyword>
<dbReference type="FunFam" id="3.30.200.20:FF:001374">
    <property type="entry name" value="Serine/threonine protein kinase"/>
    <property type="match status" value="1"/>
</dbReference>
<dbReference type="FunFam" id="1.10.510.10:FF:000982">
    <property type="entry name" value="AGC protein kinase"/>
    <property type="match status" value="1"/>
</dbReference>
<dbReference type="SUPFAM" id="SSF56112">
    <property type="entry name" value="Protein kinase-like (PK-like)"/>
    <property type="match status" value="1"/>
</dbReference>
<evidence type="ECO:0000313" key="9">
    <source>
        <dbReference type="EMBL" id="KAA1102759.1"/>
    </source>
</evidence>
<dbReference type="InterPro" id="IPR000961">
    <property type="entry name" value="AGC-kinase_C"/>
</dbReference>
<dbReference type="GO" id="GO:0004674">
    <property type="term" value="F:protein serine/threonine kinase activity"/>
    <property type="evidence" value="ECO:0007669"/>
    <property type="project" value="UniProtKB-KW"/>
</dbReference>
<evidence type="ECO:0008006" key="11">
    <source>
        <dbReference type="Google" id="ProtNLM"/>
    </source>
</evidence>
<dbReference type="PROSITE" id="PS50011">
    <property type="entry name" value="PROTEIN_KINASE_DOM"/>
    <property type="match status" value="1"/>
</dbReference>
<proteinExistence type="predicted"/>
<evidence type="ECO:0000256" key="3">
    <source>
        <dbReference type="ARBA" id="ARBA00022741"/>
    </source>
</evidence>
<keyword evidence="4" id="KW-0418">Kinase</keyword>
<dbReference type="PROSITE" id="PS00107">
    <property type="entry name" value="PROTEIN_KINASE_ATP"/>
    <property type="match status" value="1"/>
</dbReference>
<dbReference type="Proteomes" id="UP000325313">
    <property type="component" value="Unassembled WGS sequence"/>
</dbReference>
<accession>A0A5B0PS33</accession>
<dbReference type="GO" id="GO:0005524">
    <property type="term" value="F:ATP binding"/>
    <property type="evidence" value="ECO:0007669"/>
    <property type="project" value="UniProtKB-UniRule"/>
</dbReference>
<gene>
    <name evidence="9" type="ORF">PGTUg99_035290</name>
</gene>